<feature type="region of interest" description="Disordered" evidence="1">
    <location>
        <begin position="1"/>
        <end position="120"/>
    </location>
</feature>
<dbReference type="Proteomes" id="UP000014803">
    <property type="component" value="Chromosome"/>
</dbReference>
<sequence>MGRDRDNEERPEPQAQGKGRVDEVDQSKGIFRLDGPHPKDAELRAPGTLGGGPYEESGRGGPAGSLEPRDPSPASAGAAATPEEPSAQGDDAADEARPVAGALPQHEERSAEERRAAGQG</sequence>
<dbReference type="KEGG" id="scu:SCE1572_27945"/>
<dbReference type="EMBL" id="CP003969">
    <property type="protein sequence ID" value="AGP37964.1"/>
    <property type="molecule type" value="Genomic_DNA"/>
</dbReference>
<gene>
    <name evidence="2" type="ORF">SCE1572_27945</name>
</gene>
<evidence type="ECO:0000256" key="1">
    <source>
        <dbReference type="SAM" id="MobiDB-lite"/>
    </source>
</evidence>
<dbReference type="AlphaFoldDB" id="S4XZS8"/>
<feature type="compositionally biased region" description="Gly residues" evidence="1">
    <location>
        <begin position="48"/>
        <end position="63"/>
    </location>
</feature>
<feature type="compositionally biased region" description="Basic and acidic residues" evidence="1">
    <location>
        <begin position="1"/>
        <end position="12"/>
    </location>
</feature>
<feature type="compositionally biased region" description="Low complexity" evidence="1">
    <location>
        <begin position="72"/>
        <end position="87"/>
    </location>
</feature>
<feature type="compositionally biased region" description="Basic and acidic residues" evidence="1">
    <location>
        <begin position="34"/>
        <end position="43"/>
    </location>
</feature>
<feature type="compositionally biased region" description="Basic and acidic residues" evidence="1">
    <location>
        <begin position="105"/>
        <end position="120"/>
    </location>
</feature>
<proteinExistence type="predicted"/>
<protein>
    <submittedName>
        <fullName evidence="2">Uncharacterized protein</fullName>
    </submittedName>
</protein>
<name>S4XZS8_SORCE</name>
<evidence type="ECO:0000313" key="2">
    <source>
        <dbReference type="EMBL" id="AGP37964.1"/>
    </source>
</evidence>
<reference evidence="2" key="1">
    <citation type="journal article" date="2013" name="Sci. Rep.">
        <title>Extraordinary expansion of a Sorangium cellulosum genome from an alkaline milieu.</title>
        <authorList>
            <person name="Han K."/>
            <person name="Li Z.F."/>
            <person name="Peng R."/>
            <person name="Zhu L.P."/>
            <person name="Zhou T."/>
            <person name="Wang L.G."/>
            <person name="Li S.G."/>
            <person name="Zhang X.B."/>
            <person name="Hu W."/>
            <person name="Wu Z.H."/>
            <person name="Qin N."/>
            <person name="Li Y.Z."/>
        </authorList>
    </citation>
    <scope>NUCLEOTIDE SEQUENCE [LARGE SCALE GENOMIC DNA]</scope>
    <source>
        <strain evidence="2">So0157-2</strain>
    </source>
</reference>
<dbReference type="PATRIC" id="fig|1254432.3.peg.6326"/>
<dbReference type="HOGENOM" id="CLU_143538_0_0_7"/>
<organism evidence="2">
    <name type="scientific">Sorangium cellulosum So0157-2</name>
    <dbReference type="NCBI Taxonomy" id="1254432"/>
    <lineage>
        <taxon>Bacteria</taxon>
        <taxon>Pseudomonadati</taxon>
        <taxon>Myxococcota</taxon>
        <taxon>Polyangia</taxon>
        <taxon>Polyangiales</taxon>
        <taxon>Polyangiaceae</taxon>
        <taxon>Sorangium</taxon>
    </lineage>
</organism>
<accession>S4XZS8</accession>
<dbReference type="RefSeq" id="WP_020737501.1">
    <property type="nucleotide sequence ID" value="NC_021658.1"/>
</dbReference>